<name>A0A8I0MZX1_9GAMM</name>
<evidence type="ECO:0000256" key="1">
    <source>
        <dbReference type="SAM" id="Phobius"/>
    </source>
</evidence>
<keyword evidence="1" id="KW-0812">Transmembrane</keyword>
<accession>A0A8I0MZX1</accession>
<dbReference type="RefSeq" id="WP_263972638.1">
    <property type="nucleotide sequence ID" value="NZ_AQHF01000030.1"/>
</dbReference>
<evidence type="ECO:0000313" key="3">
    <source>
        <dbReference type="Proteomes" id="UP000660708"/>
    </source>
</evidence>
<feature type="transmembrane region" description="Helical" evidence="1">
    <location>
        <begin position="7"/>
        <end position="27"/>
    </location>
</feature>
<proteinExistence type="predicted"/>
<keyword evidence="1" id="KW-0472">Membrane</keyword>
<sequence>MSASKLWPLHLLIVSGLALIVIGHTILTTQWLHELGPRGL</sequence>
<comment type="caution">
    <text evidence="2">The sequence shown here is derived from an EMBL/GenBank/DDBJ whole genome shotgun (WGS) entry which is preliminary data.</text>
</comment>
<dbReference type="EMBL" id="AQHF01000030">
    <property type="protein sequence ID" value="MBE0348190.1"/>
    <property type="molecule type" value="Genomic_DNA"/>
</dbReference>
<keyword evidence="1" id="KW-1133">Transmembrane helix</keyword>
<gene>
    <name evidence="2" type="ORF">PPEP_a3316</name>
</gene>
<dbReference type="Proteomes" id="UP000660708">
    <property type="component" value="Unassembled WGS sequence"/>
</dbReference>
<reference evidence="2 3" key="1">
    <citation type="submission" date="2015-06" db="EMBL/GenBank/DDBJ databases">
        <title>Genome sequence of Pseudoalteromonas peptidolytica.</title>
        <authorList>
            <person name="Xie B.-B."/>
            <person name="Rong J.-C."/>
            <person name="Qin Q.-L."/>
            <person name="Zhang Y.-Z."/>
        </authorList>
    </citation>
    <scope>NUCLEOTIDE SEQUENCE [LARGE SCALE GENOMIC DNA]</scope>
    <source>
        <strain evidence="2 3">F12-50-A1</strain>
    </source>
</reference>
<evidence type="ECO:0000313" key="2">
    <source>
        <dbReference type="EMBL" id="MBE0348190.1"/>
    </source>
</evidence>
<dbReference type="AlphaFoldDB" id="A0A8I0MZX1"/>
<organism evidence="2 3">
    <name type="scientific">Pseudoalteromonas peptidolytica F12-50-A1</name>
    <dbReference type="NCBI Taxonomy" id="1315280"/>
    <lineage>
        <taxon>Bacteria</taxon>
        <taxon>Pseudomonadati</taxon>
        <taxon>Pseudomonadota</taxon>
        <taxon>Gammaproteobacteria</taxon>
        <taxon>Alteromonadales</taxon>
        <taxon>Pseudoalteromonadaceae</taxon>
        <taxon>Pseudoalteromonas</taxon>
    </lineage>
</organism>
<protein>
    <submittedName>
        <fullName evidence="2">Uncharacterized protein</fullName>
    </submittedName>
</protein>
<keyword evidence="3" id="KW-1185">Reference proteome</keyword>